<keyword evidence="3" id="KW-1185">Reference proteome</keyword>
<dbReference type="OrthoDB" id="9785076at2"/>
<dbReference type="Pfam" id="PF12146">
    <property type="entry name" value="Hydrolase_4"/>
    <property type="match status" value="1"/>
</dbReference>
<feature type="domain" description="Serine aminopeptidase S33" evidence="1">
    <location>
        <begin position="44"/>
        <end position="118"/>
    </location>
</feature>
<dbReference type="InterPro" id="IPR022742">
    <property type="entry name" value="Hydrolase_4"/>
</dbReference>
<protein>
    <submittedName>
        <fullName evidence="2">Putative alpha/beta hydrolase</fullName>
    </submittedName>
</protein>
<dbReference type="RefSeq" id="WP_106145108.1">
    <property type="nucleotide sequence ID" value="NZ_PVYX01000002.1"/>
</dbReference>
<reference evidence="2 3" key="1">
    <citation type="submission" date="2018-03" db="EMBL/GenBank/DDBJ databases">
        <title>Genomic Encyclopedia of Archaeal and Bacterial Type Strains, Phase II (KMG-II): from individual species to whole genera.</title>
        <authorList>
            <person name="Goeker M."/>
        </authorList>
    </citation>
    <scope>NUCLEOTIDE SEQUENCE [LARGE SCALE GENOMIC DNA]</scope>
    <source>
        <strain evidence="2 3">DSM 25027</strain>
    </source>
</reference>
<dbReference type="EMBL" id="PVYX01000002">
    <property type="protein sequence ID" value="PRX53766.1"/>
    <property type="molecule type" value="Genomic_DNA"/>
</dbReference>
<dbReference type="PIRSF" id="PIRSF037442">
    <property type="entry name" value="UCP037442_abhydr"/>
    <property type="match status" value="1"/>
</dbReference>
<evidence type="ECO:0000313" key="2">
    <source>
        <dbReference type="EMBL" id="PRX53766.1"/>
    </source>
</evidence>
<organism evidence="2 3">
    <name type="scientific">Flagellimonas meridianipacifica</name>
    <dbReference type="NCBI Taxonomy" id="1080225"/>
    <lineage>
        <taxon>Bacteria</taxon>
        <taxon>Pseudomonadati</taxon>
        <taxon>Bacteroidota</taxon>
        <taxon>Flavobacteriia</taxon>
        <taxon>Flavobacteriales</taxon>
        <taxon>Flavobacteriaceae</taxon>
        <taxon>Flagellimonas</taxon>
    </lineage>
</organism>
<dbReference type="Gene3D" id="3.40.50.1820">
    <property type="entry name" value="alpha/beta hydrolase"/>
    <property type="match status" value="1"/>
</dbReference>
<accession>A0A2T0M8A5</accession>
<dbReference type="GO" id="GO:0016787">
    <property type="term" value="F:hydrolase activity"/>
    <property type="evidence" value="ECO:0007669"/>
    <property type="project" value="UniProtKB-KW"/>
</dbReference>
<dbReference type="SUPFAM" id="SSF53474">
    <property type="entry name" value="alpha/beta-Hydrolases"/>
    <property type="match status" value="1"/>
</dbReference>
<evidence type="ECO:0000259" key="1">
    <source>
        <dbReference type="Pfam" id="PF12146"/>
    </source>
</evidence>
<sequence length="285" mass="32904">MAQFQEKEIQCEDGFVLKARLFSPEKDKKGKILIINSATAVGQNLYANYAQFMAENGFHVLTYDYRGIAESRPKKLRGFYTSFTDWGEKDVSSVLVYAKENFPNFPINILGHSIGGTLIGMTPRSDLIDKAMTIGAQTAFYKDWGKGRLKLYFLWHLVFPLVTDLVGYFPGKKLGLLEDVPKGVVQQWHARRKNPSMIKQLESKGINTYFAKYKRDLLTLAISDDPIGTEPALKRIHVLFENAHRTWETVRPIDINEKEIGHFGFFRRKFKETLWTKTLIWFENH</sequence>
<name>A0A2T0M8A5_9FLAO</name>
<dbReference type="AlphaFoldDB" id="A0A2T0M8A5"/>
<comment type="caution">
    <text evidence="2">The sequence shown here is derived from an EMBL/GenBank/DDBJ whole genome shotgun (WGS) entry which is preliminary data.</text>
</comment>
<proteinExistence type="predicted"/>
<evidence type="ECO:0000313" key="3">
    <source>
        <dbReference type="Proteomes" id="UP000237640"/>
    </source>
</evidence>
<keyword evidence="2" id="KW-0378">Hydrolase</keyword>
<dbReference type="InterPro" id="IPR017208">
    <property type="entry name" value="UCP037442_abhydr"/>
</dbReference>
<dbReference type="InterPro" id="IPR029058">
    <property type="entry name" value="AB_hydrolase_fold"/>
</dbReference>
<gene>
    <name evidence="2" type="ORF">CLV81_2153</name>
</gene>
<dbReference type="Proteomes" id="UP000237640">
    <property type="component" value="Unassembled WGS sequence"/>
</dbReference>